<comment type="caution">
    <text evidence="4">The sequence shown here is derived from an EMBL/GenBank/DDBJ whole genome shotgun (WGS) entry which is preliminary data.</text>
</comment>
<dbReference type="PANTHER" id="PTHR42796">
    <property type="entry name" value="FUMARYLACETOACETATE HYDROLASE DOMAIN-CONTAINING PROTEIN 2A-RELATED"/>
    <property type="match status" value="1"/>
</dbReference>
<proteinExistence type="inferred from homology"/>
<evidence type="ECO:0000256" key="2">
    <source>
        <dbReference type="ARBA" id="ARBA00022723"/>
    </source>
</evidence>
<keyword evidence="4" id="KW-0378">Hydrolase</keyword>
<gene>
    <name evidence="4" type="ORF">F8M49_29250</name>
</gene>
<sequence length="237" mass="24452">MHTSGRPALTCAGLPGVRIPETIIGIGHNYRSIGNAATPAPVVFGKFSGSVVADGIPICIPEEIDGPIVCEGELAVVVGRSARSLRTRDEALACVAGVTVANDVSARGLQDADVQSTRGKSLDTFCPIGPELVTLDEVADLGALTLETRIGGRLVQSSTTAKMVLDVAELVLYVSRFATLYPGDVILTGTPAEQHDDDLALRPGDVVEVAIEGVGILTNPVVACPAPVLCPGPHRTA</sequence>
<dbReference type="SUPFAM" id="SSF56529">
    <property type="entry name" value="FAH"/>
    <property type="match status" value="1"/>
</dbReference>
<reference evidence="4 5" key="1">
    <citation type="submission" date="2019-10" db="EMBL/GenBank/DDBJ databases">
        <title>Draft Genome Assembly of Rhodococcus zopfii DSM44189.</title>
        <authorList>
            <person name="Sutton J.M."/>
            <person name="Akob D.M."/>
            <person name="Bushman T.J."/>
        </authorList>
    </citation>
    <scope>NUCLEOTIDE SEQUENCE [LARGE SCALE GENOMIC DNA]</scope>
    <source>
        <strain evidence="4 5">DSM 44189</strain>
    </source>
</reference>
<dbReference type="EMBL" id="WBMO01000005">
    <property type="protein sequence ID" value="MDV2478481.1"/>
    <property type="molecule type" value="Genomic_DNA"/>
</dbReference>
<dbReference type="PANTHER" id="PTHR42796:SF4">
    <property type="entry name" value="FUMARYLACETOACETATE HYDROLASE DOMAIN-CONTAINING PROTEIN 2A"/>
    <property type="match status" value="1"/>
</dbReference>
<dbReference type="Proteomes" id="UP001275440">
    <property type="component" value="Unassembled WGS sequence"/>
</dbReference>
<dbReference type="InterPro" id="IPR011234">
    <property type="entry name" value="Fumarylacetoacetase-like_C"/>
</dbReference>
<dbReference type="Gene3D" id="3.90.850.10">
    <property type="entry name" value="Fumarylacetoacetase-like, C-terminal domain"/>
    <property type="match status" value="1"/>
</dbReference>
<protein>
    <submittedName>
        <fullName evidence="4">Fumarylacetoacetate hydrolase family protein</fullName>
    </submittedName>
</protein>
<name>A0ABU3WWW1_9NOCA</name>
<evidence type="ECO:0000313" key="5">
    <source>
        <dbReference type="Proteomes" id="UP001275440"/>
    </source>
</evidence>
<dbReference type="GO" id="GO:0016787">
    <property type="term" value="F:hydrolase activity"/>
    <property type="evidence" value="ECO:0007669"/>
    <property type="project" value="UniProtKB-KW"/>
</dbReference>
<comment type="similarity">
    <text evidence="1">Belongs to the FAH family.</text>
</comment>
<keyword evidence="2" id="KW-0479">Metal-binding</keyword>
<evidence type="ECO:0000256" key="1">
    <source>
        <dbReference type="ARBA" id="ARBA00010211"/>
    </source>
</evidence>
<keyword evidence="5" id="KW-1185">Reference proteome</keyword>
<evidence type="ECO:0000313" key="4">
    <source>
        <dbReference type="EMBL" id="MDV2478481.1"/>
    </source>
</evidence>
<dbReference type="InterPro" id="IPR051121">
    <property type="entry name" value="FAH"/>
</dbReference>
<evidence type="ECO:0000259" key="3">
    <source>
        <dbReference type="Pfam" id="PF01557"/>
    </source>
</evidence>
<dbReference type="InterPro" id="IPR036663">
    <property type="entry name" value="Fumarylacetoacetase_C_sf"/>
</dbReference>
<dbReference type="Pfam" id="PF01557">
    <property type="entry name" value="FAA_hydrolase"/>
    <property type="match status" value="1"/>
</dbReference>
<organism evidence="4 5">
    <name type="scientific">Rhodococcus zopfii</name>
    <dbReference type="NCBI Taxonomy" id="43772"/>
    <lineage>
        <taxon>Bacteria</taxon>
        <taxon>Bacillati</taxon>
        <taxon>Actinomycetota</taxon>
        <taxon>Actinomycetes</taxon>
        <taxon>Mycobacteriales</taxon>
        <taxon>Nocardiaceae</taxon>
        <taxon>Rhodococcus</taxon>
    </lineage>
</organism>
<feature type="domain" description="Fumarylacetoacetase-like C-terminal" evidence="3">
    <location>
        <begin position="23"/>
        <end position="222"/>
    </location>
</feature>
<accession>A0ABU3WWW1</accession>